<keyword evidence="3" id="KW-1185">Reference proteome</keyword>
<dbReference type="PANTHER" id="PTHR46105:SF6">
    <property type="entry name" value="ZINC FINGER AND BTB DOMAIN-CONTAINING PROTEIN 7A"/>
    <property type="match status" value="1"/>
</dbReference>
<gene>
    <name evidence="2" type="ORF">CVLEPA_LOCUS21040</name>
</gene>
<reference evidence="2 3" key="1">
    <citation type="submission" date="2024-02" db="EMBL/GenBank/DDBJ databases">
        <authorList>
            <person name="Daric V."/>
            <person name="Darras S."/>
        </authorList>
    </citation>
    <scope>NUCLEOTIDE SEQUENCE [LARGE SCALE GENOMIC DNA]</scope>
</reference>
<evidence type="ECO:0000313" key="3">
    <source>
        <dbReference type="Proteomes" id="UP001642483"/>
    </source>
</evidence>
<evidence type="ECO:0000259" key="1">
    <source>
        <dbReference type="PROSITE" id="PS50097"/>
    </source>
</evidence>
<dbReference type="SUPFAM" id="SSF54695">
    <property type="entry name" value="POZ domain"/>
    <property type="match status" value="1"/>
</dbReference>
<dbReference type="PROSITE" id="PS50097">
    <property type="entry name" value="BTB"/>
    <property type="match status" value="1"/>
</dbReference>
<name>A0ABP0GFV4_CLALP</name>
<dbReference type="Gene3D" id="3.30.710.10">
    <property type="entry name" value="Potassium Channel Kv1.1, Chain A"/>
    <property type="match status" value="1"/>
</dbReference>
<dbReference type="InterPro" id="IPR011333">
    <property type="entry name" value="SKP1/BTB/POZ_sf"/>
</dbReference>
<proteinExistence type="predicted"/>
<feature type="domain" description="BTB" evidence="1">
    <location>
        <begin position="30"/>
        <end position="81"/>
    </location>
</feature>
<dbReference type="Pfam" id="PF00651">
    <property type="entry name" value="BTB"/>
    <property type="match status" value="1"/>
</dbReference>
<organism evidence="2 3">
    <name type="scientific">Clavelina lepadiformis</name>
    <name type="common">Light-bulb sea squirt</name>
    <name type="synonym">Ascidia lepadiformis</name>
    <dbReference type="NCBI Taxonomy" id="159417"/>
    <lineage>
        <taxon>Eukaryota</taxon>
        <taxon>Metazoa</taxon>
        <taxon>Chordata</taxon>
        <taxon>Tunicata</taxon>
        <taxon>Ascidiacea</taxon>
        <taxon>Aplousobranchia</taxon>
        <taxon>Clavelinidae</taxon>
        <taxon>Clavelina</taxon>
    </lineage>
</organism>
<sequence length="81" mass="9347">MLSRKKVIKKGRSSNILNKINSQRLNKKFCDVVLFVDEEEFPTHRAVLAASSEYFDAMFSSKASIKQKNRCIVFPRLVIII</sequence>
<comment type="caution">
    <text evidence="2">The sequence shown here is derived from an EMBL/GenBank/DDBJ whole genome shotgun (WGS) entry which is preliminary data.</text>
</comment>
<dbReference type="EMBL" id="CAWYQH010000108">
    <property type="protein sequence ID" value="CAK8689055.1"/>
    <property type="molecule type" value="Genomic_DNA"/>
</dbReference>
<dbReference type="InterPro" id="IPR050457">
    <property type="entry name" value="ZnFinger_BTB_dom_contain"/>
</dbReference>
<dbReference type="Proteomes" id="UP001642483">
    <property type="component" value="Unassembled WGS sequence"/>
</dbReference>
<accession>A0ABP0GFV4</accession>
<dbReference type="InterPro" id="IPR000210">
    <property type="entry name" value="BTB/POZ_dom"/>
</dbReference>
<dbReference type="PANTHER" id="PTHR46105">
    <property type="entry name" value="AGAP004733-PA"/>
    <property type="match status" value="1"/>
</dbReference>
<protein>
    <recommendedName>
        <fullName evidence="1">BTB domain-containing protein</fullName>
    </recommendedName>
</protein>
<evidence type="ECO:0000313" key="2">
    <source>
        <dbReference type="EMBL" id="CAK8689055.1"/>
    </source>
</evidence>